<evidence type="ECO:0000256" key="4">
    <source>
        <dbReference type="ARBA" id="ARBA00022898"/>
    </source>
</evidence>
<evidence type="ECO:0000256" key="5">
    <source>
        <dbReference type="ARBA" id="ARBA00023239"/>
    </source>
</evidence>
<keyword evidence="4" id="KW-0663">Pyridoxal phosphate</keyword>
<keyword evidence="3" id="KW-0210">Decarboxylase</keyword>
<dbReference type="SUPFAM" id="SSF53383">
    <property type="entry name" value="PLP-dependent transferases"/>
    <property type="match status" value="1"/>
</dbReference>
<dbReference type="Gene3D" id="3.90.1150.10">
    <property type="entry name" value="Aspartate Aminotransferase, domain 1"/>
    <property type="match status" value="1"/>
</dbReference>
<dbReference type="PANTHER" id="PTHR43277">
    <property type="entry name" value="ARGININE DECARBOXYLASE"/>
    <property type="match status" value="1"/>
</dbReference>
<keyword evidence="8" id="KW-1185">Reference proteome</keyword>
<comment type="similarity">
    <text evidence="2">Belongs to the Orn/Lys/Arg decarboxylase class-I family.</text>
</comment>
<feature type="domain" description="Orn/Lys/Arg decarboxylases family 1 pyridoxal-P attachment site" evidence="6">
    <location>
        <begin position="359"/>
        <end position="373"/>
    </location>
</feature>
<comment type="cofactor">
    <cofactor evidence="1">
        <name>pyridoxal 5'-phosphate</name>
        <dbReference type="ChEBI" id="CHEBI:597326"/>
    </cofactor>
</comment>
<dbReference type="PANTHER" id="PTHR43277:SF4">
    <property type="entry name" value="ARGININE DECARBOXYLASE"/>
    <property type="match status" value="1"/>
</dbReference>
<dbReference type="Gene3D" id="3.40.640.10">
    <property type="entry name" value="Type I PLP-dependent aspartate aminotransferase-like (Major domain)"/>
    <property type="match status" value="1"/>
</dbReference>
<evidence type="ECO:0000313" key="7">
    <source>
        <dbReference type="EMBL" id="AVY95857.1"/>
    </source>
</evidence>
<dbReference type="InterPro" id="IPR015424">
    <property type="entry name" value="PyrdxlP-dep_Trfase"/>
</dbReference>
<organism evidence="7 8">
    <name type="scientific">Microvirgula aerodenitrificans</name>
    <dbReference type="NCBI Taxonomy" id="57480"/>
    <lineage>
        <taxon>Bacteria</taxon>
        <taxon>Pseudomonadati</taxon>
        <taxon>Pseudomonadota</taxon>
        <taxon>Betaproteobacteria</taxon>
        <taxon>Neisseriales</taxon>
        <taxon>Aquaspirillaceae</taxon>
        <taxon>Microvirgula</taxon>
    </lineage>
</organism>
<dbReference type="InterPro" id="IPR015421">
    <property type="entry name" value="PyrdxlP-dep_Trfase_major"/>
</dbReference>
<dbReference type="Proteomes" id="UP000244173">
    <property type="component" value="Chromosome"/>
</dbReference>
<evidence type="ECO:0000313" key="8">
    <source>
        <dbReference type="Proteomes" id="UP000244173"/>
    </source>
</evidence>
<dbReference type="InterPro" id="IPR008286">
    <property type="entry name" value="Prn/Lys/Arg_de-COase_C"/>
</dbReference>
<dbReference type="RefSeq" id="WP_036386676.1">
    <property type="nucleotide sequence ID" value="NZ_CAURZP010000029.1"/>
</dbReference>
<dbReference type="GO" id="GO:0008483">
    <property type="term" value="F:transaminase activity"/>
    <property type="evidence" value="ECO:0007669"/>
    <property type="project" value="UniProtKB-KW"/>
</dbReference>
<dbReference type="PROSITE" id="PS00703">
    <property type="entry name" value="OKR_DC_1"/>
    <property type="match status" value="1"/>
</dbReference>
<dbReference type="EMBL" id="CP028519">
    <property type="protein sequence ID" value="AVY95857.1"/>
    <property type="molecule type" value="Genomic_DNA"/>
</dbReference>
<keyword evidence="7" id="KW-0808">Transferase</keyword>
<evidence type="ECO:0000256" key="3">
    <source>
        <dbReference type="ARBA" id="ARBA00022793"/>
    </source>
</evidence>
<dbReference type="Gene3D" id="3.90.100.10">
    <property type="entry name" value="Orn/Lys/Arg decarboxylase, C-terminal domain"/>
    <property type="match status" value="1"/>
</dbReference>
<dbReference type="KEGG" id="maer:DAI18_18785"/>
<name>A0A2S0PF16_9NEIS</name>
<dbReference type="GO" id="GO:0016831">
    <property type="term" value="F:carboxy-lyase activity"/>
    <property type="evidence" value="ECO:0007669"/>
    <property type="project" value="UniProtKB-KW"/>
</dbReference>
<keyword evidence="5" id="KW-0456">Lyase</keyword>
<proteinExistence type="inferred from homology"/>
<dbReference type="InterPro" id="IPR000310">
    <property type="entry name" value="Orn/Lys/Arg_deCO2ase_major_dom"/>
</dbReference>
<dbReference type="Pfam" id="PF01276">
    <property type="entry name" value="OKR_DC_1"/>
    <property type="match status" value="1"/>
</dbReference>
<dbReference type="STRING" id="1122240.GCA_000620105_03320"/>
<reference evidence="7 8" key="1">
    <citation type="submission" date="2018-04" db="EMBL/GenBank/DDBJ databases">
        <title>Denitrifier Microvirgula.</title>
        <authorList>
            <person name="Anderson E."/>
            <person name="Jang J."/>
            <person name="Ishii S."/>
        </authorList>
    </citation>
    <scope>NUCLEOTIDE SEQUENCE [LARGE SCALE GENOMIC DNA]</scope>
    <source>
        <strain evidence="7 8">BE2.4</strain>
    </source>
</reference>
<evidence type="ECO:0000256" key="2">
    <source>
        <dbReference type="ARBA" id="ARBA00010671"/>
    </source>
</evidence>
<dbReference type="OrthoDB" id="9761189at2"/>
<dbReference type="InterPro" id="IPR015422">
    <property type="entry name" value="PyrdxlP-dep_Trfase_small"/>
</dbReference>
<dbReference type="AlphaFoldDB" id="A0A2S0PF16"/>
<protein>
    <submittedName>
        <fullName evidence="7">Aminotransferase class V-fold PLP-dependent enzyme</fullName>
    </submittedName>
</protein>
<dbReference type="CDD" id="cd00615">
    <property type="entry name" value="Orn_deC_like"/>
    <property type="match status" value="1"/>
</dbReference>
<evidence type="ECO:0000259" key="6">
    <source>
        <dbReference type="PROSITE" id="PS00703"/>
    </source>
</evidence>
<keyword evidence="7" id="KW-0032">Aminotransferase</keyword>
<dbReference type="InterPro" id="IPR052357">
    <property type="entry name" value="Orn_Lys_Arg_decarboxylase-I"/>
</dbReference>
<gene>
    <name evidence="7" type="ORF">DAI18_18785</name>
</gene>
<evidence type="ECO:0000256" key="1">
    <source>
        <dbReference type="ARBA" id="ARBA00001933"/>
    </source>
</evidence>
<dbReference type="Pfam" id="PF03711">
    <property type="entry name" value="OKR_DC_1_C"/>
    <property type="match status" value="1"/>
</dbReference>
<accession>A0A2S0PF16</accession>
<sequence length="649" mass="71418">MNKPGCKVLVVGRDAVWLREAIKGLNHNAHQESGAFGLSFVPAASAADAQVAVRDDGSIQIVLIDSQDLDQPLLPFVDWLGDFRPELSLYVLLGRGEERAQVANLLGETLSGYFMRDEQDWAGWRHILQAEIAEKAATPFFDALKRYVELAKDSWHTPGHSGGDSLRGSPWVGDFYQFLGENTLRADLSVSVPMLDSLLHPAGVINDAQALAARAFGARRTYFATNGSSTANKVILQTLLAPGDTLLLDRNCHKSVHHATILSGARPVYLESTLNRRYGLFGPVPKQTILDALAAHPSARVLILTSSTYDGLCYDLAPIIAAAHECGVKVVVDEAWYGFARFHPAMRPTALECGADYVTQSTHKVLSALSQASMIHVNDPAFDAHLFRENFNMHASTSPQYSIIASLDVARKQAMMEGYTLIDRALGIARELRELIAGTGVFRVLELDDLLPAELASDAIRLDPTKLTIDISDSGYSGAELRDILLERFNIQVEKTTFNTLTLLVTIGTTRSKASRLLDALMRVARDKRTPRRPPQLPALPGLGRLVCLPRDAFYEAGEMLPLLDDDGRPNVELAGRVACDQVTPYPPGIPVWTPGQQISDEAVSYLGRVTRMQKDLELHGVEQDGDGYYVRVLRLEDEQMLKFDRNAR</sequence>